<protein>
    <submittedName>
        <fullName evidence="2">Lipoprotein</fullName>
    </submittedName>
</protein>
<reference evidence="2" key="1">
    <citation type="submission" date="2023-10" db="EMBL/GenBank/DDBJ databases">
        <title>The first scallop-associated chemosynthetic bacterial symbiont.</title>
        <authorList>
            <person name="Lin Y.-T."/>
            <person name="Sun J."/>
            <person name="Ip J.C.-H."/>
            <person name="He X."/>
            <person name="Gao Z.-M."/>
            <person name="Perez M."/>
            <person name="Xu T."/>
            <person name="Qian P.-Y."/>
            <person name="Qiu J.-W."/>
        </authorList>
    </citation>
    <scope>NUCLEOTIDE SEQUENCE</scope>
    <source>
        <strain evidence="2">Gill1</strain>
    </source>
</reference>
<dbReference type="AlphaFoldDB" id="A0AAU6PHC0"/>
<dbReference type="Gene3D" id="3.40.50.10610">
    <property type="entry name" value="ABC-type transport auxiliary lipoprotein component"/>
    <property type="match status" value="1"/>
</dbReference>
<keyword evidence="2" id="KW-0449">Lipoprotein</keyword>
<sequence>MKKLLKLVFLMTTLSVFVVGCAEVKPYDYTALKKSKPRSILVIPPRNNSIEVEAPYIYLSTLTKPLTEKGYYVFPVAVIDKFLKENGLPTPAEMNGISLEKIDKHIGADTVLYVDIKEFGQKFLIFSSQSIVHATLKLVDVKTGELLWESIASAVYNPSGNNNNAGSPVATLLAQLISAAITQAVDSNMPITSRIANIRAINNKATGLLDGPYKVLPTK</sequence>
<proteinExistence type="predicted"/>
<dbReference type="EMBL" id="CP138327">
    <property type="protein sequence ID" value="WXU00395.1"/>
    <property type="molecule type" value="Genomic_DNA"/>
</dbReference>
<feature type="signal peptide" evidence="1">
    <location>
        <begin position="1"/>
        <end position="22"/>
    </location>
</feature>
<organism evidence="2">
    <name type="scientific">Catillopecten margaritatus gill symbiont</name>
    <dbReference type="NCBI Taxonomy" id="3083288"/>
    <lineage>
        <taxon>Bacteria</taxon>
        <taxon>Pseudomonadati</taxon>
        <taxon>Pseudomonadota</taxon>
        <taxon>Gammaproteobacteria</taxon>
        <taxon>sulfur-oxidizing symbionts</taxon>
    </lineage>
</organism>
<evidence type="ECO:0000256" key="1">
    <source>
        <dbReference type="SAM" id="SignalP"/>
    </source>
</evidence>
<feature type="chain" id="PRO_5043313322" evidence="1">
    <location>
        <begin position="23"/>
        <end position="219"/>
    </location>
</feature>
<dbReference type="InterPro" id="IPR008517">
    <property type="entry name" value="GNA1162-like"/>
</dbReference>
<evidence type="ECO:0000313" key="2">
    <source>
        <dbReference type="EMBL" id="WXU00395.1"/>
    </source>
</evidence>
<keyword evidence="1" id="KW-0732">Signal</keyword>
<gene>
    <name evidence="2" type="ORF">Ctma_1110</name>
</gene>
<dbReference type="PROSITE" id="PS51257">
    <property type="entry name" value="PROKAR_LIPOPROTEIN"/>
    <property type="match status" value="1"/>
</dbReference>
<accession>A0AAU6PHC0</accession>
<dbReference type="Pfam" id="PF05643">
    <property type="entry name" value="GNA1162-like"/>
    <property type="match status" value="1"/>
</dbReference>
<name>A0AAU6PHC0_9GAMM</name>